<dbReference type="InterPro" id="IPR051012">
    <property type="entry name" value="CellSynth/LPSAsmb/PSIAsmb"/>
</dbReference>
<keyword evidence="4" id="KW-0732">Signal</keyword>
<dbReference type="PANTHER" id="PTHR45586:SF1">
    <property type="entry name" value="LIPOPOLYSACCHARIDE ASSEMBLY PROTEIN B"/>
    <property type="match status" value="1"/>
</dbReference>
<dbReference type="PATRIC" id="fig|28128.5.peg.2133"/>
<dbReference type="STRING" id="28128.HMPREF3226_02072"/>
<name>A0A133PYS3_9BACT</name>
<evidence type="ECO:0000256" key="1">
    <source>
        <dbReference type="ARBA" id="ARBA00022737"/>
    </source>
</evidence>
<dbReference type="PROSITE" id="PS50005">
    <property type="entry name" value="TPR"/>
    <property type="match status" value="2"/>
</dbReference>
<dbReference type="Pfam" id="PF13432">
    <property type="entry name" value="TPR_16"/>
    <property type="match status" value="1"/>
</dbReference>
<dbReference type="OrthoDB" id="638548at2"/>
<evidence type="ECO:0000256" key="4">
    <source>
        <dbReference type="SAM" id="SignalP"/>
    </source>
</evidence>
<dbReference type="Pfam" id="PF13181">
    <property type="entry name" value="TPR_8"/>
    <property type="match status" value="1"/>
</dbReference>
<feature type="repeat" description="TPR" evidence="3">
    <location>
        <begin position="429"/>
        <end position="462"/>
    </location>
</feature>
<dbReference type="SUPFAM" id="SSF48452">
    <property type="entry name" value="TPR-like"/>
    <property type="match status" value="2"/>
</dbReference>
<dbReference type="RefSeq" id="WP_060941059.1">
    <property type="nucleotide sequence ID" value="NZ_KQ957301.1"/>
</dbReference>
<dbReference type="EMBL" id="LRQG01000185">
    <property type="protein sequence ID" value="KXA35384.1"/>
    <property type="molecule type" value="Genomic_DNA"/>
</dbReference>
<dbReference type="InterPro" id="IPR019734">
    <property type="entry name" value="TPR_rpt"/>
</dbReference>
<protein>
    <submittedName>
        <fullName evidence="5">Tetratricopeptide repeat protein</fullName>
    </submittedName>
</protein>
<evidence type="ECO:0000313" key="6">
    <source>
        <dbReference type="Proteomes" id="UP000070533"/>
    </source>
</evidence>
<gene>
    <name evidence="5" type="ORF">HMPREF3226_02072</name>
</gene>
<dbReference type="AlphaFoldDB" id="A0A133PYS3"/>
<comment type="caution">
    <text evidence="5">The sequence shown here is derived from an EMBL/GenBank/DDBJ whole genome shotgun (WGS) entry which is preliminary data.</text>
</comment>
<evidence type="ECO:0000313" key="5">
    <source>
        <dbReference type="EMBL" id="KXA35384.1"/>
    </source>
</evidence>
<feature type="chain" id="PRO_5007458559" evidence="4">
    <location>
        <begin position="23"/>
        <end position="471"/>
    </location>
</feature>
<sequence>MKTKKYLLAGVLILSLSTPAIAQDDSYKAALNPIISAMEAAPNDPKAGKDLIKDYKKMYKKNEKALIALGNIYLAQHNYDEASKIANQVVNNKKMNGSEGYLLLGDIAALQDSIGNAGAAATQYQTAISLDPHNIQAYERYAKVYRHVNADVAVQKLEELRKVEPNYPVEATAAEIMLNDGKYAEALAWFDKAQLSNMSEDNFYKYGYTAFISRMYDKTLDVVRAGLQKFPSSEYIARIGMMAATEKGNYTEALSYAKTMFAGNGKKVANDYAVCGKALCGNKQFDESLANFKKAMEMDKENLEPLKGMADVYAAQGMEDKALEIQMDYLNRSSKANSTDWSKLAQTYIDKAEKLTDTAEKNATLDKAIGVYENMITKFPSISDWIWLNEANAAQMKNDPDKVADIFKKVAAYEEAKASLTNEDKSYLEQVYYGLGYYYSKKGNKETADSYFKKVLQVNPENEYAKKALGM</sequence>
<accession>A0A133PYS3</accession>
<dbReference type="PANTHER" id="PTHR45586">
    <property type="entry name" value="TPR REPEAT-CONTAINING PROTEIN PA4667"/>
    <property type="match status" value="1"/>
</dbReference>
<dbReference type="Proteomes" id="UP000070533">
    <property type="component" value="Unassembled WGS sequence"/>
</dbReference>
<evidence type="ECO:0000256" key="2">
    <source>
        <dbReference type="ARBA" id="ARBA00022803"/>
    </source>
</evidence>
<keyword evidence="6" id="KW-1185">Reference proteome</keyword>
<dbReference type="eggNOG" id="COG0457">
    <property type="taxonomic scope" value="Bacteria"/>
</dbReference>
<keyword evidence="2 3" id="KW-0802">TPR repeat</keyword>
<dbReference type="InterPro" id="IPR011990">
    <property type="entry name" value="TPR-like_helical_dom_sf"/>
</dbReference>
<dbReference type="PROSITE" id="PS50293">
    <property type="entry name" value="TPR_REGION"/>
    <property type="match status" value="1"/>
</dbReference>
<feature type="signal peptide" evidence="4">
    <location>
        <begin position="1"/>
        <end position="22"/>
    </location>
</feature>
<keyword evidence="1" id="KW-0677">Repeat</keyword>
<dbReference type="Gene3D" id="1.25.40.10">
    <property type="entry name" value="Tetratricopeptide repeat domain"/>
    <property type="match status" value="2"/>
</dbReference>
<organism evidence="5 6">
    <name type="scientific">Prevotella corporis</name>
    <dbReference type="NCBI Taxonomy" id="28128"/>
    <lineage>
        <taxon>Bacteria</taxon>
        <taxon>Pseudomonadati</taxon>
        <taxon>Bacteroidota</taxon>
        <taxon>Bacteroidia</taxon>
        <taxon>Bacteroidales</taxon>
        <taxon>Prevotellaceae</taxon>
        <taxon>Prevotella</taxon>
    </lineage>
</organism>
<proteinExistence type="predicted"/>
<dbReference type="SMART" id="SM00028">
    <property type="entry name" value="TPR"/>
    <property type="match status" value="5"/>
</dbReference>
<evidence type="ECO:0000256" key="3">
    <source>
        <dbReference type="PROSITE-ProRule" id="PRU00339"/>
    </source>
</evidence>
<reference evidence="6" key="1">
    <citation type="submission" date="2016-01" db="EMBL/GenBank/DDBJ databases">
        <authorList>
            <person name="Mitreva M."/>
            <person name="Pepin K.H."/>
            <person name="Mihindukulasuriya K.A."/>
            <person name="Fulton R."/>
            <person name="Fronick C."/>
            <person name="O'Laughlin M."/>
            <person name="Miner T."/>
            <person name="Herter B."/>
            <person name="Rosa B.A."/>
            <person name="Cordes M."/>
            <person name="Tomlinson C."/>
            <person name="Wollam A."/>
            <person name="Palsikar V.B."/>
            <person name="Mardis E.R."/>
            <person name="Wilson R.K."/>
        </authorList>
    </citation>
    <scope>NUCLEOTIDE SEQUENCE [LARGE SCALE GENOMIC DNA]</scope>
    <source>
        <strain evidence="6">MJR7716</strain>
    </source>
</reference>
<feature type="repeat" description="TPR" evidence="3">
    <location>
        <begin position="269"/>
        <end position="302"/>
    </location>
</feature>